<evidence type="ECO:0000256" key="4">
    <source>
        <dbReference type="ARBA" id="ARBA00023004"/>
    </source>
</evidence>
<evidence type="ECO:0000313" key="7">
    <source>
        <dbReference type="EMBL" id="AUR51656.1"/>
    </source>
</evidence>
<comment type="function">
    <text evidence="6">Binds and transfers iron-sulfur (Fe-S) clusters to target apoproteins. Can hydrolyze ATP.</text>
</comment>
<dbReference type="CDD" id="cd02037">
    <property type="entry name" value="Mrp_NBP35"/>
    <property type="match status" value="1"/>
</dbReference>
<gene>
    <name evidence="7" type="ORF">CUN60_04900</name>
</gene>
<proteinExistence type="inferred from homology"/>
<comment type="similarity">
    <text evidence="6">Belongs to the Mrp/NBP35 ATP-binding proteins family.</text>
</comment>
<dbReference type="FunFam" id="3.40.50.300:FF:001119">
    <property type="entry name" value="Iron-sulfur cluster carrier protein"/>
    <property type="match status" value="1"/>
</dbReference>
<dbReference type="Pfam" id="PF10609">
    <property type="entry name" value="ParA"/>
    <property type="match status" value="1"/>
</dbReference>
<dbReference type="InterPro" id="IPR019591">
    <property type="entry name" value="Mrp/NBP35_ATP-bd"/>
</dbReference>
<dbReference type="HAMAP" id="MF_02040">
    <property type="entry name" value="Mrp_NBP35"/>
    <property type="match status" value="1"/>
</dbReference>
<name>A0A2I7N5B1_9NEIS</name>
<dbReference type="GO" id="GO:0016887">
    <property type="term" value="F:ATP hydrolysis activity"/>
    <property type="evidence" value="ECO:0007669"/>
    <property type="project" value="UniProtKB-UniRule"/>
</dbReference>
<evidence type="ECO:0000256" key="6">
    <source>
        <dbReference type="HAMAP-Rule" id="MF_02040"/>
    </source>
</evidence>
<dbReference type="InterPro" id="IPR027417">
    <property type="entry name" value="P-loop_NTPase"/>
</dbReference>
<feature type="binding site" evidence="6">
    <location>
        <begin position="34"/>
        <end position="41"/>
    </location>
    <ligand>
        <name>ATP</name>
        <dbReference type="ChEBI" id="CHEBI:30616"/>
    </ligand>
</feature>
<keyword evidence="3 6" id="KW-0067">ATP-binding</keyword>
<dbReference type="PROSITE" id="PS01215">
    <property type="entry name" value="MRP"/>
    <property type="match status" value="1"/>
</dbReference>
<dbReference type="AlphaFoldDB" id="A0A2I7N5B1"/>
<dbReference type="GO" id="GO:0016226">
    <property type="term" value="P:iron-sulfur cluster assembly"/>
    <property type="evidence" value="ECO:0007669"/>
    <property type="project" value="InterPro"/>
</dbReference>
<evidence type="ECO:0000256" key="1">
    <source>
        <dbReference type="ARBA" id="ARBA00022723"/>
    </source>
</evidence>
<keyword evidence="6" id="KW-0378">Hydrolase</keyword>
<evidence type="ECO:0000256" key="2">
    <source>
        <dbReference type="ARBA" id="ARBA00022741"/>
    </source>
</evidence>
<protein>
    <recommendedName>
        <fullName evidence="6">Iron-sulfur cluster carrier protein</fullName>
    </recommendedName>
</protein>
<dbReference type="GO" id="GO:0005524">
    <property type="term" value="F:ATP binding"/>
    <property type="evidence" value="ECO:0007669"/>
    <property type="project" value="UniProtKB-UniRule"/>
</dbReference>
<organism evidence="7 8">
    <name type="scientific">Aquella oligotrophica</name>
    <dbReference type="NCBI Taxonomy" id="2067065"/>
    <lineage>
        <taxon>Bacteria</taxon>
        <taxon>Pseudomonadati</taxon>
        <taxon>Pseudomonadota</taxon>
        <taxon>Betaproteobacteria</taxon>
        <taxon>Neisseriales</taxon>
        <taxon>Neisseriaceae</taxon>
        <taxon>Aquella</taxon>
    </lineage>
</organism>
<dbReference type="Proteomes" id="UP000236655">
    <property type="component" value="Chromosome"/>
</dbReference>
<dbReference type="SUPFAM" id="SSF52540">
    <property type="entry name" value="P-loop containing nucleoside triphosphate hydrolases"/>
    <property type="match status" value="1"/>
</dbReference>
<dbReference type="GO" id="GO:0046872">
    <property type="term" value="F:metal ion binding"/>
    <property type="evidence" value="ECO:0007669"/>
    <property type="project" value="UniProtKB-KW"/>
</dbReference>
<dbReference type="InterPro" id="IPR000808">
    <property type="entry name" value="Mrp-like_CS"/>
</dbReference>
<keyword evidence="4 6" id="KW-0408">Iron</keyword>
<evidence type="ECO:0000256" key="3">
    <source>
        <dbReference type="ARBA" id="ARBA00022840"/>
    </source>
</evidence>
<keyword evidence="5 6" id="KW-0411">Iron-sulfur</keyword>
<accession>A0A2I7N5B1</accession>
<dbReference type="InterPro" id="IPR033756">
    <property type="entry name" value="YlxH/NBP35"/>
</dbReference>
<dbReference type="KEGG" id="nba:CUN60_04900"/>
<keyword evidence="2 6" id="KW-0547">Nucleotide-binding</keyword>
<dbReference type="GO" id="GO:0051539">
    <property type="term" value="F:4 iron, 4 sulfur cluster binding"/>
    <property type="evidence" value="ECO:0007669"/>
    <property type="project" value="TreeGrafter"/>
</dbReference>
<sequence length="288" mass="30964">METMTNKPDIIAHRIKTGLSRIKNIKNIIAVTSGKGGVGKSTTAVNLAISLAKLGASTGLLDGDIYGPSQPILVGATDFKPEVSNNNFVPLDKFGIKIMSFGFLIDPTQAAIWRGAIVNKAIDQMLNDSEWGELDFLIVDMPPGTGDIHLTMAQKMPITATIVVTTPQDIALLDVGKSIAMFNKLGLPCLGVVENMSTHVCENCGHQSDIFGTEGNQKLKETYNLELLAKLPLNIAIREESDKGCPIATANNSIADIYLDLAQKTIEEISQLPKDFSNKLGTISVVQK</sequence>
<evidence type="ECO:0000313" key="8">
    <source>
        <dbReference type="Proteomes" id="UP000236655"/>
    </source>
</evidence>
<dbReference type="InterPro" id="IPR044304">
    <property type="entry name" value="NUBPL-like"/>
</dbReference>
<reference evidence="8" key="1">
    <citation type="submission" date="2017-11" db="EMBL/GenBank/DDBJ databases">
        <authorList>
            <person name="Chan K.G."/>
            <person name="Lee L.S."/>
        </authorList>
    </citation>
    <scope>NUCLEOTIDE SEQUENCE [LARGE SCALE GENOMIC DNA]</scope>
    <source>
        <strain evidence="8">DSM 100970</strain>
    </source>
</reference>
<comment type="subunit">
    <text evidence="6">Homodimer.</text>
</comment>
<dbReference type="PANTHER" id="PTHR42961:SF2">
    <property type="entry name" value="IRON-SULFUR PROTEIN NUBPL"/>
    <property type="match status" value="1"/>
</dbReference>
<dbReference type="EMBL" id="CP024847">
    <property type="protein sequence ID" value="AUR51656.1"/>
    <property type="molecule type" value="Genomic_DNA"/>
</dbReference>
<keyword evidence="8" id="KW-1185">Reference proteome</keyword>
<keyword evidence="1 6" id="KW-0479">Metal-binding</keyword>
<evidence type="ECO:0000256" key="5">
    <source>
        <dbReference type="ARBA" id="ARBA00023014"/>
    </source>
</evidence>
<dbReference type="PANTHER" id="PTHR42961">
    <property type="entry name" value="IRON-SULFUR PROTEIN NUBPL"/>
    <property type="match status" value="1"/>
</dbReference>
<dbReference type="Gene3D" id="3.40.50.300">
    <property type="entry name" value="P-loop containing nucleotide triphosphate hydrolases"/>
    <property type="match status" value="1"/>
</dbReference>
<dbReference type="GO" id="GO:0140663">
    <property type="term" value="F:ATP-dependent FeS chaperone activity"/>
    <property type="evidence" value="ECO:0007669"/>
    <property type="project" value="InterPro"/>
</dbReference>